<evidence type="ECO:0000256" key="15">
    <source>
        <dbReference type="ARBA" id="ARBA00044519"/>
    </source>
</evidence>
<dbReference type="PANTHER" id="PTHR43028:SF5">
    <property type="entry name" value="3'(2'),5'-BISPHOSPHATE NUCLEOTIDASE 1"/>
    <property type="match status" value="1"/>
</dbReference>
<comment type="catalytic activity">
    <reaction evidence="13">
        <text>adenosine 3',5'-bisphosphate + H2O = AMP + phosphate</text>
        <dbReference type="Rhea" id="RHEA:10040"/>
        <dbReference type="ChEBI" id="CHEBI:15377"/>
        <dbReference type="ChEBI" id="CHEBI:43474"/>
        <dbReference type="ChEBI" id="CHEBI:58343"/>
        <dbReference type="ChEBI" id="CHEBI:456215"/>
        <dbReference type="EC" id="3.1.3.7"/>
    </reaction>
    <physiologicalReaction direction="left-to-right" evidence="13">
        <dbReference type="Rhea" id="RHEA:10041"/>
    </physiologicalReaction>
</comment>
<evidence type="ECO:0000256" key="6">
    <source>
        <dbReference type="ARBA" id="ARBA00022801"/>
    </source>
</evidence>
<evidence type="ECO:0000256" key="9">
    <source>
        <dbReference type="ARBA" id="ARBA00041815"/>
    </source>
</evidence>
<evidence type="ECO:0000256" key="18">
    <source>
        <dbReference type="PIRSR" id="PIRSR600760-2"/>
    </source>
</evidence>
<keyword evidence="20" id="KW-1185">Reference proteome</keyword>
<keyword evidence="5 18" id="KW-0479">Metal-binding</keyword>
<gene>
    <name evidence="19" type="ORF">RDWZM_009028</name>
</gene>
<dbReference type="SUPFAM" id="SSF56655">
    <property type="entry name" value="Carbohydrate phosphatase"/>
    <property type="match status" value="1"/>
</dbReference>
<evidence type="ECO:0000256" key="4">
    <source>
        <dbReference type="ARBA" id="ARBA00022671"/>
    </source>
</evidence>
<feature type="binding site" evidence="18">
    <location>
        <position position="120"/>
    </location>
    <ligand>
        <name>Mg(2+)</name>
        <dbReference type="ChEBI" id="CHEBI:18420"/>
        <label>1</label>
        <note>catalytic</note>
    </ligand>
</feature>
<comment type="catalytic activity">
    <reaction evidence="11">
        <text>adenosine 2',5'-bisphosphate + H2O = AMP + phosphate</text>
        <dbReference type="Rhea" id="RHEA:77643"/>
        <dbReference type="ChEBI" id="CHEBI:15377"/>
        <dbReference type="ChEBI" id="CHEBI:43474"/>
        <dbReference type="ChEBI" id="CHEBI:194156"/>
        <dbReference type="ChEBI" id="CHEBI:456215"/>
        <dbReference type="EC" id="3.1.3.7"/>
    </reaction>
    <physiologicalReaction direction="left-to-right" evidence="11">
        <dbReference type="Rhea" id="RHEA:77644"/>
    </physiologicalReaction>
</comment>
<sequence>MHKNVPLVLRILSSSVSISDKAGSIIRDIMHSGNLNIVDKGFNDLQTEADRSSQKCIVKSLMKQFPGISVIGEENLDPNYDIPNDWLVTKQDESVLVQKCPEEFHNISDEDVVVWVDPLDGTSEFTQGLLDHVTILIGLSINGRAIGGVIHQPFFNFVENKLTHGRTIWGLNGLGAFGIQKILPPSGKMIVTTSRMHSNDLVNRTVEAFKPDYVAHVGGAGNKTLYVIEGKAHAYVFPTRGCKKWDTCAPEGILHSLGGRMTDILGNPLTYNKNENFTHELGILASYSADEHAGYCQKIPSEVRERLFQSAKNRA</sequence>
<reference evidence="19" key="1">
    <citation type="submission" date="2022-12" db="EMBL/GenBank/DDBJ databases">
        <title>Genome assemblies of Blomia tropicalis.</title>
        <authorList>
            <person name="Cui Y."/>
        </authorList>
    </citation>
    <scope>NUCLEOTIDE SEQUENCE</scope>
    <source>
        <tissue evidence="19">Adult mites</tissue>
    </source>
</reference>
<evidence type="ECO:0000256" key="16">
    <source>
        <dbReference type="ARBA" id="ARBA00044544"/>
    </source>
</evidence>
<dbReference type="OrthoDB" id="411145at2759"/>
<evidence type="ECO:0000313" key="20">
    <source>
        <dbReference type="Proteomes" id="UP001142055"/>
    </source>
</evidence>
<evidence type="ECO:0000256" key="3">
    <source>
        <dbReference type="ARBA" id="ARBA00012633"/>
    </source>
</evidence>
<comment type="cofactor">
    <cofactor evidence="1 18">
        <name>Mg(2+)</name>
        <dbReference type="ChEBI" id="CHEBI:18420"/>
    </cofactor>
</comment>
<feature type="binding site" evidence="18">
    <location>
        <position position="73"/>
    </location>
    <ligand>
        <name>Mg(2+)</name>
        <dbReference type="ChEBI" id="CHEBI:18420"/>
        <label>1</label>
        <note>catalytic</note>
    </ligand>
</feature>
<feature type="binding site" evidence="18">
    <location>
        <position position="246"/>
    </location>
    <ligand>
        <name>Mg(2+)</name>
        <dbReference type="ChEBI" id="CHEBI:18420"/>
        <label>1</label>
        <note>catalytic</note>
    </ligand>
</feature>
<evidence type="ECO:0000256" key="12">
    <source>
        <dbReference type="ARBA" id="ARBA00044478"/>
    </source>
</evidence>
<protein>
    <recommendedName>
        <fullName evidence="8">3'(2'),5'-bisphosphate nucleotidase 1</fullName>
        <ecNumber evidence="15">3.1.3.57</ecNumber>
        <ecNumber evidence="3">3.1.3.7</ecNumber>
    </recommendedName>
    <alternativeName>
        <fullName evidence="16">3'-phosphoadenosine 5'-phosphate phosphatase</fullName>
    </alternativeName>
    <alternativeName>
        <fullName evidence="9">Bisphosphate 3'-nucleotidase 1</fullName>
    </alternativeName>
    <alternativeName>
        <fullName evidence="17">Inositol-polyphosphate 1-phosphatase</fullName>
    </alternativeName>
</protein>
<keyword evidence="4" id="KW-0452">Lithium</keyword>
<name>A0A9Q0RLY7_BLOTA</name>
<dbReference type="GO" id="GO:0004441">
    <property type="term" value="F:inositol-1,4-bisphosphate 1-phosphatase activity"/>
    <property type="evidence" value="ECO:0007669"/>
    <property type="project" value="UniProtKB-EC"/>
</dbReference>
<dbReference type="GO" id="GO:0046872">
    <property type="term" value="F:metal ion binding"/>
    <property type="evidence" value="ECO:0007669"/>
    <property type="project" value="UniProtKB-KW"/>
</dbReference>
<comment type="catalytic activity">
    <reaction evidence="14">
        <text>3'-phosphoadenylyl sulfate + H2O = adenosine 5'-phosphosulfate + phosphate</text>
        <dbReference type="Rhea" id="RHEA:77639"/>
        <dbReference type="ChEBI" id="CHEBI:15377"/>
        <dbReference type="ChEBI" id="CHEBI:43474"/>
        <dbReference type="ChEBI" id="CHEBI:58243"/>
        <dbReference type="ChEBI" id="CHEBI:58339"/>
        <dbReference type="EC" id="3.1.3.7"/>
    </reaction>
    <physiologicalReaction direction="left-to-right" evidence="14">
        <dbReference type="Rhea" id="RHEA:77640"/>
    </physiologicalReaction>
</comment>
<dbReference type="GO" id="GO:0008441">
    <property type="term" value="F:3'(2'),5'-bisphosphate nucleotidase activity"/>
    <property type="evidence" value="ECO:0007669"/>
    <property type="project" value="UniProtKB-EC"/>
</dbReference>
<dbReference type="Pfam" id="PF00459">
    <property type="entry name" value="Inositol_P"/>
    <property type="match status" value="1"/>
</dbReference>
<dbReference type="FunFam" id="3.40.190.80:FF:000006">
    <property type="entry name" value="Bisphosphate nucleotidase 1"/>
    <property type="match status" value="1"/>
</dbReference>
<evidence type="ECO:0000256" key="7">
    <source>
        <dbReference type="ARBA" id="ARBA00022842"/>
    </source>
</evidence>
<dbReference type="PROSITE" id="PS00629">
    <property type="entry name" value="IMP_1"/>
    <property type="match status" value="1"/>
</dbReference>
<dbReference type="FunFam" id="3.30.540.10:FF:000023">
    <property type="entry name" value="Protein CBR-TAG-231"/>
    <property type="match status" value="1"/>
</dbReference>
<keyword evidence="7 18" id="KW-0460">Magnesium</keyword>
<organism evidence="19 20">
    <name type="scientific">Blomia tropicalis</name>
    <name type="common">Mite</name>
    <dbReference type="NCBI Taxonomy" id="40697"/>
    <lineage>
        <taxon>Eukaryota</taxon>
        <taxon>Metazoa</taxon>
        <taxon>Ecdysozoa</taxon>
        <taxon>Arthropoda</taxon>
        <taxon>Chelicerata</taxon>
        <taxon>Arachnida</taxon>
        <taxon>Acari</taxon>
        <taxon>Acariformes</taxon>
        <taxon>Sarcoptiformes</taxon>
        <taxon>Astigmata</taxon>
        <taxon>Glycyphagoidea</taxon>
        <taxon>Echimyopodidae</taxon>
        <taxon>Blomia</taxon>
    </lineage>
</organism>
<dbReference type="Proteomes" id="UP001142055">
    <property type="component" value="Chromosome 3"/>
</dbReference>
<dbReference type="CDD" id="cd01640">
    <property type="entry name" value="IPPase"/>
    <property type="match status" value="1"/>
</dbReference>
<evidence type="ECO:0000256" key="14">
    <source>
        <dbReference type="ARBA" id="ARBA00044484"/>
    </source>
</evidence>
<dbReference type="InterPro" id="IPR000760">
    <property type="entry name" value="Inositol_monophosphatase-like"/>
</dbReference>
<dbReference type="Gene3D" id="3.30.540.10">
    <property type="entry name" value="Fructose-1,6-Bisphosphatase, subunit A, domain 1"/>
    <property type="match status" value="1"/>
</dbReference>
<evidence type="ECO:0000256" key="8">
    <source>
        <dbReference type="ARBA" id="ARBA00040342"/>
    </source>
</evidence>
<evidence type="ECO:0000313" key="19">
    <source>
        <dbReference type="EMBL" id="KAJ6217871.1"/>
    </source>
</evidence>
<dbReference type="Gene3D" id="3.40.190.80">
    <property type="match status" value="1"/>
</dbReference>
<dbReference type="InterPro" id="IPR050725">
    <property type="entry name" value="CysQ/Inositol_MonoPase"/>
</dbReference>
<evidence type="ECO:0000256" key="1">
    <source>
        <dbReference type="ARBA" id="ARBA00001946"/>
    </source>
</evidence>
<dbReference type="PANTHER" id="PTHR43028">
    <property type="entry name" value="3'(2'),5'-BISPHOSPHATE NUCLEOTIDASE 1"/>
    <property type="match status" value="1"/>
</dbReference>
<comment type="similarity">
    <text evidence="2">Belongs to the inositol monophosphatase superfamily.</text>
</comment>
<evidence type="ECO:0000256" key="2">
    <source>
        <dbReference type="ARBA" id="ARBA00009759"/>
    </source>
</evidence>
<dbReference type="OMA" id="QTEADRC"/>
<keyword evidence="6" id="KW-0378">Hydrolase</keyword>
<evidence type="ECO:0000256" key="5">
    <source>
        <dbReference type="ARBA" id="ARBA00022723"/>
    </source>
</evidence>
<evidence type="ECO:0000256" key="10">
    <source>
        <dbReference type="ARBA" id="ARBA00044465"/>
    </source>
</evidence>
<accession>A0A9Q0RLY7</accession>
<proteinExistence type="inferred from homology"/>
<dbReference type="EMBL" id="JAPWDV010000003">
    <property type="protein sequence ID" value="KAJ6217871.1"/>
    <property type="molecule type" value="Genomic_DNA"/>
</dbReference>
<comment type="caution">
    <text evidence="19">The sequence shown here is derived from an EMBL/GenBank/DDBJ whole genome shotgun (WGS) entry which is preliminary data.</text>
</comment>
<evidence type="ECO:0000256" key="13">
    <source>
        <dbReference type="ARBA" id="ARBA00044479"/>
    </source>
</evidence>
<feature type="binding site" evidence="18">
    <location>
        <position position="119"/>
    </location>
    <ligand>
        <name>Mg(2+)</name>
        <dbReference type="ChEBI" id="CHEBI:18420"/>
        <label>1</label>
        <note>catalytic</note>
    </ligand>
</feature>
<comment type="catalytic activity">
    <reaction evidence="12">
        <text>1D-myo-inositol 1,4-bisphosphate + H2O = 1D-myo-inositol 4-phosphate + phosphate</text>
        <dbReference type="Rhea" id="RHEA:15553"/>
        <dbReference type="ChEBI" id="CHEBI:15377"/>
        <dbReference type="ChEBI" id="CHEBI:43474"/>
        <dbReference type="ChEBI" id="CHEBI:58282"/>
        <dbReference type="ChEBI" id="CHEBI:58469"/>
        <dbReference type="EC" id="3.1.3.57"/>
    </reaction>
    <physiologicalReaction direction="left-to-right" evidence="12">
        <dbReference type="Rhea" id="RHEA:15554"/>
    </physiologicalReaction>
</comment>
<dbReference type="EC" id="3.1.3.57" evidence="15"/>
<dbReference type="EC" id="3.1.3.7" evidence="3"/>
<dbReference type="AlphaFoldDB" id="A0A9Q0RLY7"/>
<evidence type="ECO:0000256" key="11">
    <source>
        <dbReference type="ARBA" id="ARBA00044466"/>
    </source>
</evidence>
<dbReference type="InterPro" id="IPR020583">
    <property type="entry name" value="Inositol_monoP_metal-BS"/>
</dbReference>
<evidence type="ECO:0000256" key="17">
    <source>
        <dbReference type="ARBA" id="ARBA00044554"/>
    </source>
</evidence>
<comment type="catalytic activity">
    <reaction evidence="10">
        <text>1D-myo-inositol 1,3,4-trisphosphate + H2O = 1D-myo-inositol 3,4-bisphosphate + phosphate</text>
        <dbReference type="Rhea" id="RHEA:70319"/>
        <dbReference type="ChEBI" id="CHEBI:15377"/>
        <dbReference type="ChEBI" id="CHEBI:43474"/>
        <dbReference type="ChEBI" id="CHEBI:58414"/>
        <dbReference type="ChEBI" id="CHEBI:83241"/>
    </reaction>
    <physiologicalReaction direction="left-to-right" evidence="10">
        <dbReference type="Rhea" id="RHEA:70320"/>
    </physiologicalReaction>
</comment>
<feature type="binding site" evidence="18">
    <location>
        <position position="117"/>
    </location>
    <ligand>
        <name>Mg(2+)</name>
        <dbReference type="ChEBI" id="CHEBI:18420"/>
        <label>1</label>
        <note>catalytic</note>
    </ligand>
</feature>